<name>A0A835WQE3_9CHLO</name>
<organism evidence="2 3">
    <name type="scientific">Chlamydomonas schloesseri</name>
    <dbReference type="NCBI Taxonomy" id="2026947"/>
    <lineage>
        <taxon>Eukaryota</taxon>
        <taxon>Viridiplantae</taxon>
        <taxon>Chlorophyta</taxon>
        <taxon>core chlorophytes</taxon>
        <taxon>Chlorophyceae</taxon>
        <taxon>CS clade</taxon>
        <taxon>Chlamydomonadales</taxon>
        <taxon>Chlamydomonadaceae</taxon>
        <taxon>Chlamydomonas</taxon>
    </lineage>
</organism>
<evidence type="ECO:0000313" key="3">
    <source>
        <dbReference type="Proteomes" id="UP000613740"/>
    </source>
</evidence>
<feature type="compositionally biased region" description="Basic and acidic residues" evidence="1">
    <location>
        <begin position="367"/>
        <end position="376"/>
    </location>
</feature>
<sequence length="407" mass="42319">MVVVAAAAPTKTAPPAVSSKLAGLSAKRAISKAAKSALVMDPFHTQPSNAESTAVSTAGAVVEAARRVCAELNDDQLLAALKLAYAHCGPARKHSLDALARRGSAMLAATTHAALLEGCLVTEQRQLLLEVLDGKTALTDGLKHALLQLPGPSTTAADPAPASTPASTTTAMTAAPAATAEVPGSWYRKRVQQLSVAELGALMAEGGWLDPVMTRLRTALKASGWKVMMKSAANISPTLAELLCRTPCPAAAPKEHTVQAVARLLVSDGLARAHSHVWPLTAQRILNLIHEYQRLLKTPEEQLARRGLTKVELHLELVRSIHNASNAKQVSRIALSKAVRLAVSSKDGRQAPAAAPPSAAPAAATDVVERREELERATPVTAATGDEPPPLPPAAAEVVAAAVAAQQ</sequence>
<keyword evidence="3" id="KW-1185">Reference proteome</keyword>
<feature type="region of interest" description="Disordered" evidence="1">
    <location>
        <begin position="348"/>
        <end position="393"/>
    </location>
</feature>
<accession>A0A835WQE3</accession>
<protein>
    <submittedName>
        <fullName evidence="2">Uncharacterized protein</fullName>
    </submittedName>
</protein>
<proteinExistence type="predicted"/>
<dbReference type="OrthoDB" id="555236at2759"/>
<evidence type="ECO:0000256" key="1">
    <source>
        <dbReference type="SAM" id="MobiDB-lite"/>
    </source>
</evidence>
<dbReference type="Proteomes" id="UP000613740">
    <property type="component" value="Unassembled WGS sequence"/>
</dbReference>
<dbReference type="AlphaFoldDB" id="A0A835WQE3"/>
<gene>
    <name evidence="2" type="ORF">HYH02_004102</name>
</gene>
<reference evidence="2" key="1">
    <citation type="journal article" date="2020" name="bioRxiv">
        <title>Comparative genomics of Chlamydomonas.</title>
        <authorList>
            <person name="Craig R.J."/>
            <person name="Hasan A.R."/>
            <person name="Ness R.W."/>
            <person name="Keightley P.D."/>
        </authorList>
    </citation>
    <scope>NUCLEOTIDE SEQUENCE</scope>
    <source>
        <strain evidence="2">CCAP 11/173</strain>
    </source>
</reference>
<feature type="region of interest" description="Disordered" evidence="1">
    <location>
        <begin position="150"/>
        <end position="169"/>
    </location>
</feature>
<feature type="compositionally biased region" description="Low complexity" evidence="1">
    <location>
        <begin position="152"/>
        <end position="169"/>
    </location>
</feature>
<evidence type="ECO:0000313" key="2">
    <source>
        <dbReference type="EMBL" id="KAG2451504.1"/>
    </source>
</evidence>
<comment type="caution">
    <text evidence="2">The sequence shown here is derived from an EMBL/GenBank/DDBJ whole genome shotgun (WGS) entry which is preliminary data.</text>
</comment>
<dbReference type="EMBL" id="JAEHOD010000008">
    <property type="protein sequence ID" value="KAG2451504.1"/>
    <property type="molecule type" value="Genomic_DNA"/>
</dbReference>